<feature type="compositionally biased region" description="Pro residues" evidence="5">
    <location>
        <begin position="278"/>
        <end position="291"/>
    </location>
</feature>
<dbReference type="CTD" id="201243"/>
<feature type="compositionally biased region" description="Basic and acidic residues" evidence="5">
    <location>
        <begin position="373"/>
        <end position="384"/>
    </location>
</feature>
<evidence type="ECO:0000256" key="5">
    <source>
        <dbReference type="SAM" id="MobiDB-lite"/>
    </source>
</evidence>
<dbReference type="Ensembl" id="ENSLCNT00005027562.1">
    <property type="protein sequence ID" value="ENSLCNP00005024674.1"/>
    <property type="gene ID" value="ENSLCNG00005016037.1"/>
</dbReference>
<feature type="compositionally biased region" description="Pro residues" evidence="5">
    <location>
        <begin position="423"/>
        <end position="438"/>
    </location>
</feature>
<dbReference type="InterPro" id="IPR031368">
    <property type="entry name" value="SPEM1_N"/>
</dbReference>
<proteinExistence type="predicted"/>
<dbReference type="Proteomes" id="UP000472241">
    <property type="component" value="Unplaced"/>
</dbReference>
<evidence type="ECO:0000313" key="9">
    <source>
        <dbReference type="Proteomes" id="UP000472241"/>
    </source>
</evidence>
<dbReference type="PANTHER" id="PTHR34834">
    <property type="entry name" value="SPERMATID MATURATION PROTEIN 1"/>
    <property type="match status" value="1"/>
</dbReference>
<name>A0A667HX97_LYNCA</name>
<feature type="compositionally biased region" description="Basic residues" evidence="5">
    <location>
        <begin position="487"/>
        <end position="497"/>
    </location>
</feature>
<keyword evidence="9" id="KW-1185">Reference proteome</keyword>
<keyword evidence="3 6" id="KW-1133">Transmembrane helix</keyword>
<dbReference type="PANTHER" id="PTHR34834:SF2">
    <property type="entry name" value="SPEM FAMILY MEMBER 2"/>
    <property type="match status" value="1"/>
</dbReference>
<feature type="region of interest" description="Disordered" evidence="5">
    <location>
        <begin position="273"/>
        <end position="497"/>
    </location>
</feature>
<protein>
    <submittedName>
        <fullName evidence="8">SPEM family member 2</fullName>
    </submittedName>
</protein>
<evidence type="ECO:0000256" key="2">
    <source>
        <dbReference type="ARBA" id="ARBA00022692"/>
    </source>
</evidence>
<keyword evidence="4 6" id="KW-0472">Membrane</keyword>
<feature type="compositionally biased region" description="Polar residues" evidence="5">
    <location>
        <begin position="354"/>
        <end position="363"/>
    </location>
</feature>
<dbReference type="RefSeq" id="XP_030152528.1">
    <property type="nucleotide sequence ID" value="XM_030296668.1"/>
</dbReference>
<reference evidence="8" key="1">
    <citation type="submission" date="2025-08" db="UniProtKB">
        <authorList>
            <consortium name="Ensembl"/>
        </authorList>
    </citation>
    <scope>IDENTIFICATION</scope>
</reference>
<sequence length="497" mass="55216">MENQLYYDSLGSCSPYQEAPQGANDLLLLLLGLVILVNIGINVVTAMWHGLQNALDKMIHWIHLKNEIFQASEGSPKDAPAKTQDVHIHCALDPVEVKMARPTCHRSSSYRCLRSPRCSCRRHRRCSHRRGRHPGHHRPCSHQWGLRNHRHFPPNRSVFHSHCHSHKMSQLRPVPSFDEDNLDSCLEEDDLSFPHPKYPRRGWGGLSQPVGLPSNLGPWGRQGGILAGLPPPPLYLSPEPRRMPKRVEAKPELRLQSYGPHCPQSRIWGNLEAEQRTPSPPPVRRLPPGPSRVPAGHSPYPSGAQLLHDSRDQWRRGLEGSGPPCALVPRGSRPEAREPCSPQAHRQSLPGHAHSQSNRSPHPSTGHLGYGARDPHEVRRRTGECTEATPARHPLTTASLTVLGETSHRRAPAPGSALLPRSSRPPPEVQAPEPPPAQPTFRPLSRTPGANGSYQVYDSLELKRQVQESRARASSLPPPCTSASRPALHRSRNGKLH</sequence>
<evidence type="ECO:0000256" key="6">
    <source>
        <dbReference type="SAM" id="Phobius"/>
    </source>
</evidence>
<dbReference type="AlphaFoldDB" id="A0A667HX97"/>
<feature type="compositionally biased region" description="Basic and acidic residues" evidence="5">
    <location>
        <begin position="460"/>
        <end position="471"/>
    </location>
</feature>
<reference evidence="8" key="2">
    <citation type="submission" date="2025-09" db="UniProtKB">
        <authorList>
            <consortium name="Ensembl"/>
        </authorList>
    </citation>
    <scope>IDENTIFICATION</scope>
</reference>
<feature type="domain" description="Spermatid maturation protein 1 N-terminal" evidence="7">
    <location>
        <begin position="1"/>
        <end position="258"/>
    </location>
</feature>
<comment type="subcellular location">
    <subcellularLocation>
        <location evidence="1">Membrane</location>
        <topology evidence="1">Single-pass membrane protein</topology>
    </subcellularLocation>
</comment>
<evidence type="ECO:0000256" key="1">
    <source>
        <dbReference type="ARBA" id="ARBA00004167"/>
    </source>
</evidence>
<dbReference type="GO" id="GO:0016020">
    <property type="term" value="C:membrane"/>
    <property type="evidence" value="ECO:0007669"/>
    <property type="project" value="UniProtKB-SubCell"/>
</dbReference>
<feature type="compositionally biased region" description="Basic and acidic residues" evidence="5">
    <location>
        <begin position="308"/>
        <end position="318"/>
    </location>
</feature>
<keyword evidence="2 6" id="KW-0812">Transmembrane</keyword>
<dbReference type="Pfam" id="PF15670">
    <property type="entry name" value="Spem1"/>
    <property type="match status" value="1"/>
</dbReference>
<feature type="transmembrane region" description="Helical" evidence="6">
    <location>
        <begin position="26"/>
        <end position="48"/>
    </location>
</feature>
<evidence type="ECO:0000313" key="8">
    <source>
        <dbReference type="Ensembl" id="ENSLCNP00005024674.1"/>
    </source>
</evidence>
<gene>
    <name evidence="8" type="primary">SPEM2</name>
</gene>
<organism evidence="8 9">
    <name type="scientific">Lynx canadensis</name>
    <name type="common">Canada lynx</name>
    <name type="synonym">Felis canadensis</name>
    <dbReference type="NCBI Taxonomy" id="61383"/>
    <lineage>
        <taxon>Eukaryota</taxon>
        <taxon>Metazoa</taxon>
        <taxon>Chordata</taxon>
        <taxon>Craniata</taxon>
        <taxon>Vertebrata</taxon>
        <taxon>Euteleostomi</taxon>
        <taxon>Mammalia</taxon>
        <taxon>Eutheria</taxon>
        <taxon>Laurasiatheria</taxon>
        <taxon>Carnivora</taxon>
        <taxon>Feliformia</taxon>
        <taxon>Felidae</taxon>
        <taxon>Felinae</taxon>
        <taxon>Lynx</taxon>
    </lineage>
</organism>
<evidence type="ECO:0000256" key="4">
    <source>
        <dbReference type="ARBA" id="ARBA00023136"/>
    </source>
</evidence>
<accession>A0A667HX97</accession>
<dbReference type="GeneID" id="115501556"/>
<evidence type="ECO:0000259" key="7">
    <source>
        <dbReference type="Pfam" id="PF15670"/>
    </source>
</evidence>
<evidence type="ECO:0000256" key="3">
    <source>
        <dbReference type="ARBA" id="ARBA00022989"/>
    </source>
</evidence>